<keyword evidence="7" id="KW-0540">Nuclease</keyword>
<reference evidence="19 20" key="2">
    <citation type="submission" date="2020-03" db="EMBL/GenBank/DDBJ databases">
        <authorList>
            <person name="Ichikawa N."/>
            <person name="Kimura A."/>
            <person name="Kitahashi Y."/>
            <person name="Uohara A."/>
        </authorList>
    </citation>
    <scope>NUCLEOTIDE SEQUENCE [LARGE SCALE GENOMIC DNA]</scope>
    <source>
        <strain evidence="19 20">NBRC 108639</strain>
    </source>
</reference>
<organism evidence="19 20">
    <name type="scientific">Phytohabitans houttuyneae</name>
    <dbReference type="NCBI Taxonomy" id="1076126"/>
    <lineage>
        <taxon>Bacteria</taxon>
        <taxon>Bacillati</taxon>
        <taxon>Actinomycetota</taxon>
        <taxon>Actinomycetes</taxon>
        <taxon>Micromonosporales</taxon>
        <taxon>Micromonosporaceae</taxon>
    </lineage>
</organism>
<dbReference type="PANTHER" id="PTHR10133">
    <property type="entry name" value="DNA POLYMERASE I"/>
    <property type="match status" value="1"/>
</dbReference>
<dbReference type="Gene3D" id="1.20.1060.10">
    <property type="entry name" value="Taq DNA Polymerase, Chain T, domain 4"/>
    <property type="match status" value="1"/>
</dbReference>
<keyword evidence="11 16" id="KW-0239">DNA-directed DNA polymerase</keyword>
<dbReference type="InterPro" id="IPR001098">
    <property type="entry name" value="DNA-dir_DNA_pol_A_palm_dom"/>
</dbReference>
<evidence type="ECO:0000259" key="18">
    <source>
        <dbReference type="SMART" id="SM00482"/>
    </source>
</evidence>
<comment type="similarity">
    <text evidence="1 16">Belongs to the DNA polymerase type-A family.</text>
</comment>
<dbReference type="FunFam" id="1.10.150.20:FF:000002">
    <property type="entry name" value="DNA polymerase I"/>
    <property type="match status" value="1"/>
</dbReference>
<keyword evidence="4 16" id="KW-0808">Transferase</keyword>
<proteinExistence type="inferred from homology"/>
<dbReference type="GO" id="GO:0003887">
    <property type="term" value="F:DNA-directed DNA polymerase activity"/>
    <property type="evidence" value="ECO:0007669"/>
    <property type="project" value="UniProtKB-UniRule"/>
</dbReference>
<dbReference type="Pfam" id="PF00476">
    <property type="entry name" value="DNA_pol_A"/>
    <property type="match status" value="1"/>
</dbReference>
<feature type="domain" description="DNA-directed DNA polymerase family A palm" evidence="18">
    <location>
        <begin position="411"/>
        <end position="618"/>
    </location>
</feature>
<dbReference type="GO" id="GO:0008408">
    <property type="term" value="F:3'-5' exonuclease activity"/>
    <property type="evidence" value="ECO:0007669"/>
    <property type="project" value="InterPro"/>
</dbReference>
<keyword evidence="20" id="KW-1185">Reference proteome</keyword>
<comment type="catalytic activity">
    <reaction evidence="14 16">
        <text>DNA(n) + a 2'-deoxyribonucleoside 5'-triphosphate = DNA(n+1) + diphosphate</text>
        <dbReference type="Rhea" id="RHEA:22508"/>
        <dbReference type="Rhea" id="RHEA-COMP:17339"/>
        <dbReference type="Rhea" id="RHEA-COMP:17340"/>
        <dbReference type="ChEBI" id="CHEBI:33019"/>
        <dbReference type="ChEBI" id="CHEBI:61560"/>
        <dbReference type="ChEBI" id="CHEBI:173112"/>
        <dbReference type="EC" id="2.7.7.7"/>
    </reaction>
</comment>
<keyword evidence="6 16" id="KW-0235">DNA replication</keyword>
<evidence type="ECO:0000256" key="15">
    <source>
        <dbReference type="NCBIfam" id="TIGR00593"/>
    </source>
</evidence>
<evidence type="ECO:0000313" key="20">
    <source>
        <dbReference type="Proteomes" id="UP000482800"/>
    </source>
</evidence>
<keyword evidence="13 16" id="KW-0234">DNA repair</keyword>
<dbReference type="SMART" id="SM00474">
    <property type="entry name" value="35EXOc"/>
    <property type="match status" value="1"/>
</dbReference>
<accession>A0A6V8JZQ3</accession>
<evidence type="ECO:0000256" key="11">
    <source>
        <dbReference type="ARBA" id="ARBA00022932"/>
    </source>
</evidence>
<evidence type="ECO:0000256" key="10">
    <source>
        <dbReference type="ARBA" id="ARBA00022839"/>
    </source>
</evidence>
<keyword evidence="10" id="KW-0269">Exonuclease</keyword>
<comment type="caution">
    <text evidence="19">The sequence shown here is derived from an EMBL/GenBank/DDBJ whole genome shotgun (WGS) entry which is preliminary data.</text>
</comment>
<dbReference type="Gene3D" id="1.10.150.20">
    <property type="entry name" value="5' to 3' exonuclease, C-terminal subdomain"/>
    <property type="match status" value="1"/>
</dbReference>
<evidence type="ECO:0000256" key="4">
    <source>
        <dbReference type="ARBA" id="ARBA00022679"/>
    </source>
</evidence>
<name>A0A6V8JZQ3_9ACTN</name>
<dbReference type="SMART" id="SM00482">
    <property type="entry name" value="POLAc"/>
    <property type="match status" value="1"/>
</dbReference>
<evidence type="ECO:0000313" key="19">
    <source>
        <dbReference type="EMBL" id="GFJ76784.1"/>
    </source>
</evidence>
<evidence type="ECO:0000256" key="1">
    <source>
        <dbReference type="ARBA" id="ARBA00007705"/>
    </source>
</evidence>
<evidence type="ECO:0000256" key="14">
    <source>
        <dbReference type="ARBA" id="ARBA00049244"/>
    </source>
</evidence>
<dbReference type="EC" id="2.7.7.7" evidence="2 15"/>
<dbReference type="EMBL" id="BLPF01000001">
    <property type="protein sequence ID" value="GFJ76784.1"/>
    <property type="molecule type" value="Genomic_DNA"/>
</dbReference>
<dbReference type="GO" id="GO:0003677">
    <property type="term" value="F:DNA binding"/>
    <property type="evidence" value="ECO:0007669"/>
    <property type="project" value="UniProtKB-UniRule"/>
</dbReference>
<dbReference type="GO" id="GO:0006302">
    <property type="term" value="P:double-strand break repair"/>
    <property type="evidence" value="ECO:0007669"/>
    <property type="project" value="TreeGrafter"/>
</dbReference>
<evidence type="ECO:0000256" key="5">
    <source>
        <dbReference type="ARBA" id="ARBA00022695"/>
    </source>
</evidence>
<evidence type="ECO:0000256" key="3">
    <source>
        <dbReference type="ARBA" id="ARBA00020311"/>
    </source>
</evidence>
<evidence type="ECO:0000256" key="8">
    <source>
        <dbReference type="ARBA" id="ARBA00022763"/>
    </source>
</evidence>
<protein>
    <recommendedName>
        <fullName evidence="3 15">DNA polymerase I</fullName>
        <ecNumber evidence="2 15">2.7.7.7</ecNumber>
    </recommendedName>
</protein>
<evidence type="ECO:0000256" key="6">
    <source>
        <dbReference type="ARBA" id="ARBA00022705"/>
    </source>
</evidence>
<dbReference type="InterPro" id="IPR018320">
    <property type="entry name" value="DNA_polymerase_1"/>
</dbReference>
<gene>
    <name evidence="16" type="primary">polA</name>
    <name evidence="19" type="ORF">Phou_009640</name>
</gene>
<dbReference type="Pfam" id="PF22619">
    <property type="entry name" value="DNA_polI_exo1"/>
    <property type="match status" value="1"/>
</dbReference>
<dbReference type="InterPro" id="IPR054690">
    <property type="entry name" value="DNA_polI_exonuclease"/>
</dbReference>
<dbReference type="InterPro" id="IPR002562">
    <property type="entry name" value="3'-5'_exonuclease_dom"/>
</dbReference>
<dbReference type="InterPro" id="IPR036397">
    <property type="entry name" value="RNaseH_sf"/>
</dbReference>
<evidence type="ECO:0000256" key="9">
    <source>
        <dbReference type="ARBA" id="ARBA00022801"/>
    </source>
</evidence>
<evidence type="ECO:0000256" key="13">
    <source>
        <dbReference type="ARBA" id="ARBA00023204"/>
    </source>
</evidence>
<dbReference type="CDD" id="cd06140">
    <property type="entry name" value="DNA_polA_I_Bacillus_like_exo"/>
    <property type="match status" value="1"/>
</dbReference>
<keyword evidence="8 16" id="KW-0227">DNA damage</keyword>
<dbReference type="SUPFAM" id="SSF56672">
    <property type="entry name" value="DNA/RNA polymerases"/>
    <property type="match status" value="1"/>
</dbReference>
<evidence type="ECO:0000256" key="2">
    <source>
        <dbReference type="ARBA" id="ARBA00012417"/>
    </source>
</evidence>
<evidence type="ECO:0000256" key="12">
    <source>
        <dbReference type="ARBA" id="ARBA00023125"/>
    </source>
</evidence>
<dbReference type="CDD" id="cd08637">
    <property type="entry name" value="DNA_pol_A_pol_I_C"/>
    <property type="match status" value="1"/>
</dbReference>
<keyword evidence="12 16" id="KW-0238">DNA-binding</keyword>
<reference evidence="19 20" key="1">
    <citation type="submission" date="2020-03" db="EMBL/GenBank/DDBJ databases">
        <title>Whole genome shotgun sequence of Phytohabitans houttuyneae NBRC 108639.</title>
        <authorList>
            <person name="Komaki H."/>
            <person name="Tamura T."/>
        </authorList>
    </citation>
    <scope>NUCLEOTIDE SEQUENCE [LARGE SCALE GENOMIC DNA]</scope>
    <source>
        <strain evidence="19 20">NBRC 108639</strain>
    </source>
</reference>
<keyword evidence="5 16" id="KW-0548">Nucleotidyltransferase</keyword>
<dbReference type="InterPro" id="IPR043502">
    <property type="entry name" value="DNA/RNA_pol_sf"/>
</dbReference>
<feature type="domain" description="3'-5' exonuclease" evidence="17">
    <location>
        <begin position="66"/>
        <end position="242"/>
    </location>
</feature>
<evidence type="ECO:0000256" key="16">
    <source>
        <dbReference type="RuleBase" id="RU004460"/>
    </source>
</evidence>
<dbReference type="Gene3D" id="3.30.420.10">
    <property type="entry name" value="Ribonuclease H-like superfamily/Ribonuclease H"/>
    <property type="match status" value="1"/>
</dbReference>
<dbReference type="GO" id="GO:0006261">
    <property type="term" value="P:DNA-templated DNA replication"/>
    <property type="evidence" value="ECO:0007669"/>
    <property type="project" value="UniProtKB-UniRule"/>
</dbReference>
<keyword evidence="9" id="KW-0378">Hydrolase</keyword>
<evidence type="ECO:0000256" key="7">
    <source>
        <dbReference type="ARBA" id="ARBA00022722"/>
    </source>
</evidence>
<dbReference type="PRINTS" id="PR00868">
    <property type="entry name" value="DNAPOLI"/>
</dbReference>
<dbReference type="AlphaFoldDB" id="A0A6V8JZQ3"/>
<dbReference type="NCBIfam" id="TIGR00593">
    <property type="entry name" value="pola"/>
    <property type="match status" value="1"/>
</dbReference>
<dbReference type="Gene3D" id="3.30.70.370">
    <property type="match status" value="1"/>
</dbReference>
<dbReference type="InterPro" id="IPR002298">
    <property type="entry name" value="DNA_polymerase_A"/>
</dbReference>
<sequence>MRNYEINQLVCDLELPLRPEDARWQGWDREAVHQVFDALEFRVLRERLYQYLDAVEPEAEAGFELDGSVLGGGEVSGWLETYAAAGVPLGVAVSGRFGRGTGELTGVALANGEGAAAWFDPAELDEGDEAAVGAWLADEKRPKVIHDSKPALLAFRARGWQLRGVTRDTAIAAYLARPDQRTYDLTDLALRYLHRELKVDAPDNGQLTLEGLGDDGEAVEQNLMLRARATLDLAGAIDAELSRDGELSSRLMADVELPLVEVLAEMERTGITADTEYLSDLESNFAAEVKAAAQAAYSVVGREFNLGSPKQLQEILFGELDLPKTKRIKSGYTTDADALQGLFAQTGHPLLEHLLRHRDVAKLKSTVDGLLKSVSDDGRIHTTYFQTVAATGRLSSTDPNLQNIPIRTAEGRRIRRAFVVGAGFECLMSADYSQIEMRIMADLSKDEALIQAFNSGADFHAATASSVFSIPLEEVTADHRRKIKAMNYGLAYGLSVYGLSQQLNIPTDEARALMDEYFERFGGVRDYLQAVVGQARQDGYTQTILGRRRYLPDLISDNRQRREMAERMALNAPIQGSAADIIKVAMLHVDRAIREEGLRSRMLLQVHDELVFEVATGEREAMEGLVRREMGNAHPLSVPLEVSVGVGQDWNSADH</sequence>
<dbReference type="Proteomes" id="UP000482800">
    <property type="component" value="Unassembled WGS sequence"/>
</dbReference>
<dbReference type="PANTHER" id="PTHR10133:SF27">
    <property type="entry name" value="DNA POLYMERASE NU"/>
    <property type="match status" value="1"/>
</dbReference>
<dbReference type="SUPFAM" id="SSF53098">
    <property type="entry name" value="Ribonuclease H-like"/>
    <property type="match status" value="1"/>
</dbReference>
<dbReference type="InterPro" id="IPR012337">
    <property type="entry name" value="RNaseH-like_sf"/>
</dbReference>
<evidence type="ECO:0000259" key="17">
    <source>
        <dbReference type="SMART" id="SM00474"/>
    </source>
</evidence>
<dbReference type="FunFam" id="1.20.1060.10:FF:000001">
    <property type="entry name" value="DNA polymerase I"/>
    <property type="match status" value="1"/>
</dbReference>
<dbReference type="NCBIfam" id="NF004397">
    <property type="entry name" value="PRK05755.1"/>
    <property type="match status" value="1"/>
</dbReference>